<evidence type="ECO:0000313" key="2">
    <source>
        <dbReference type="Proteomes" id="UP001234297"/>
    </source>
</evidence>
<sequence>MQKNHLLRTRWRCRVSDSDLAVGHQLDLHRMTADLGSFLYIIKNRERRSRQTADHKRAATICPTAYQICTPLLPFPAAAFYRHVCWLETNTPGTAPLPPPSWADCGSASVTTCCGKEPFASCDRFDIGL</sequence>
<keyword evidence="2" id="KW-1185">Reference proteome</keyword>
<accession>A0ACC2MV34</accession>
<proteinExistence type="predicted"/>
<evidence type="ECO:0000313" key="1">
    <source>
        <dbReference type="EMBL" id="KAJ8649493.1"/>
    </source>
</evidence>
<protein>
    <submittedName>
        <fullName evidence="1">Uncharacterized protein</fullName>
    </submittedName>
</protein>
<dbReference type="EMBL" id="CM056809">
    <property type="protein sequence ID" value="KAJ8649493.1"/>
    <property type="molecule type" value="Genomic_DNA"/>
</dbReference>
<organism evidence="1 2">
    <name type="scientific">Persea americana</name>
    <name type="common">Avocado</name>
    <dbReference type="NCBI Taxonomy" id="3435"/>
    <lineage>
        <taxon>Eukaryota</taxon>
        <taxon>Viridiplantae</taxon>
        <taxon>Streptophyta</taxon>
        <taxon>Embryophyta</taxon>
        <taxon>Tracheophyta</taxon>
        <taxon>Spermatophyta</taxon>
        <taxon>Magnoliopsida</taxon>
        <taxon>Magnoliidae</taxon>
        <taxon>Laurales</taxon>
        <taxon>Lauraceae</taxon>
        <taxon>Persea</taxon>
    </lineage>
</organism>
<reference evidence="1 2" key="1">
    <citation type="journal article" date="2022" name="Hortic Res">
        <title>A haplotype resolved chromosomal level avocado genome allows analysis of novel avocado genes.</title>
        <authorList>
            <person name="Nath O."/>
            <person name="Fletcher S.J."/>
            <person name="Hayward A."/>
            <person name="Shaw L.M."/>
            <person name="Masouleh A.K."/>
            <person name="Furtado A."/>
            <person name="Henry R.J."/>
            <person name="Mitter N."/>
        </authorList>
    </citation>
    <scope>NUCLEOTIDE SEQUENCE [LARGE SCALE GENOMIC DNA]</scope>
    <source>
        <strain evidence="2">cv. Hass</strain>
    </source>
</reference>
<gene>
    <name evidence="1" type="ORF">MRB53_002516</name>
</gene>
<name>A0ACC2MV34_PERAE</name>
<comment type="caution">
    <text evidence="1">The sequence shown here is derived from an EMBL/GenBank/DDBJ whole genome shotgun (WGS) entry which is preliminary data.</text>
</comment>
<dbReference type="Proteomes" id="UP001234297">
    <property type="component" value="Chromosome 1"/>
</dbReference>